<dbReference type="AlphaFoldDB" id="A0A364JRF1"/>
<reference evidence="1 2" key="1">
    <citation type="submission" date="2018-06" db="EMBL/GenBank/DDBJ databases">
        <title>Genomic Encyclopedia of Type Strains, Phase IV (KMG-IV): sequencing the most valuable type-strain genomes for metagenomic binning, comparative biology and taxonomic classification.</title>
        <authorList>
            <person name="Goeker M."/>
        </authorList>
    </citation>
    <scope>NUCLEOTIDE SEQUENCE [LARGE SCALE GENOMIC DNA]</scope>
    <source>
        <strain evidence="1 2">DSM 26720</strain>
    </source>
</reference>
<dbReference type="InterPro" id="IPR006626">
    <property type="entry name" value="PbH1"/>
</dbReference>
<gene>
    <name evidence="1" type="ORF">C7374_1325</name>
</gene>
<sequence length="252" mass="26464">MPTCPVEMGGSSPSNSVLIGSAGGNTRVFRNTFNRQDADLTSSDLPIAVNITPANGAVRDVTIEDNEFCGMDFGVYAQGTSTNSMSRIRVIGNHTIPSVGGFLSNHHIVSLKYGNACDVSNNKSGGRYVGSDNGASTKVPILIENTEATTISTNTIFGSRGAAISINEGWNCNIVNNVLYDTGQLGPSYSSIYAFNTQRCVFANNNGSQSSSEFAQKFLEEAGTSTNNGGANMAYGYTTKYTLASGSTSSFS</sequence>
<dbReference type="SUPFAM" id="SSF51126">
    <property type="entry name" value="Pectin lyase-like"/>
    <property type="match status" value="1"/>
</dbReference>
<evidence type="ECO:0000313" key="1">
    <source>
        <dbReference type="EMBL" id="RAK24621.1"/>
    </source>
</evidence>
<accession>A0A364JRF1</accession>
<protein>
    <recommendedName>
        <fullName evidence="3">Parallel beta helix pectate lyase-like protein</fullName>
    </recommendedName>
</protein>
<dbReference type="Proteomes" id="UP000249453">
    <property type="component" value="Unassembled WGS sequence"/>
</dbReference>
<comment type="caution">
    <text evidence="1">The sequence shown here is derived from an EMBL/GenBank/DDBJ whole genome shotgun (WGS) entry which is preliminary data.</text>
</comment>
<proteinExistence type="predicted"/>
<dbReference type="InterPro" id="IPR011050">
    <property type="entry name" value="Pectin_lyase_fold/virulence"/>
</dbReference>
<organism evidence="1 2">
    <name type="scientific">Falsochrobactrum ovis</name>
    <dbReference type="NCBI Taxonomy" id="1293442"/>
    <lineage>
        <taxon>Bacteria</taxon>
        <taxon>Pseudomonadati</taxon>
        <taxon>Pseudomonadota</taxon>
        <taxon>Alphaproteobacteria</taxon>
        <taxon>Hyphomicrobiales</taxon>
        <taxon>Brucellaceae</taxon>
        <taxon>Falsochrobactrum</taxon>
    </lineage>
</organism>
<evidence type="ECO:0008006" key="3">
    <source>
        <dbReference type="Google" id="ProtNLM"/>
    </source>
</evidence>
<dbReference type="InterPro" id="IPR012334">
    <property type="entry name" value="Pectin_lyas_fold"/>
</dbReference>
<keyword evidence="2" id="KW-1185">Reference proteome</keyword>
<evidence type="ECO:0000313" key="2">
    <source>
        <dbReference type="Proteomes" id="UP000249453"/>
    </source>
</evidence>
<dbReference type="EMBL" id="QLMK01000032">
    <property type="protein sequence ID" value="RAK24621.1"/>
    <property type="molecule type" value="Genomic_DNA"/>
</dbReference>
<dbReference type="Gene3D" id="2.160.20.10">
    <property type="entry name" value="Single-stranded right-handed beta-helix, Pectin lyase-like"/>
    <property type="match status" value="1"/>
</dbReference>
<dbReference type="SMART" id="SM00710">
    <property type="entry name" value="PbH1"/>
    <property type="match status" value="3"/>
</dbReference>
<name>A0A364JRF1_9HYPH</name>